<keyword evidence="2" id="KW-1185">Reference proteome</keyword>
<accession>A0A1I9SAJ0</accession>
<proteinExistence type="predicted"/>
<name>A0A1I9SAJ0_9CAUD</name>
<evidence type="ECO:0000313" key="2">
    <source>
        <dbReference type="Proteomes" id="UP000224902"/>
    </source>
</evidence>
<evidence type="ECO:0000313" key="1">
    <source>
        <dbReference type="EMBL" id="AOZ63796.1"/>
    </source>
</evidence>
<dbReference type="EMBL" id="KX774321">
    <property type="protein sequence ID" value="AOZ63796.1"/>
    <property type="molecule type" value="Genomic_DNA"/>
</dbReference>
<reference evidence="2" key="1">
    <citation type="submission" date="2016-08" db="EMBL/GenBank/DDBJ databases">
        <authorList>
            <person name="Seilhamer J.J."/>
        </authorList>
    </citation>
    <scope>NUCLEOTIDE SEQUENCE [LARGE SCALE GENOMIC DNA]</scope>
</reference>
<sequence>MQKNTYQITSNGAARISGISGQASARTMLERIGSSLVVDKKHQFLNRRADFFETIDPKGTKSLFKIEKV</sequence>
<organism evidence="1 2">
    <name type="scientific">Rhodococcus phage Weasels2</name>
    <dbReference type="NCBI Taxonomy" id="1897437"/>
    <lineage>
        <taxon>Viruses</taxon>
        <taxon>Duplodnaviria</taxon>
        <taxon>Heunggongvirae</taxon>
        <taxon>Uroviricota</taxon>
        <taxon>Caudoviricetes</taxon>
        <taxon>Weaselvirus</taxon>
        <taxon>Weaselvirus weasel</taxon>
    </lineage>
</organism>
<dbReference type="Proteomes" id="UP000224902">
    <property type="component" value="Segment"/>
</dbReference>
<gene>
    <name evidence="1" type="ORF">SEA_WEASELS2_218</name>
</gene>
<protein>
    <submittedName>
        <fullName evidence="1">Uncharacterized protein</fullName>
    </submittedName>
</protein>